<keyword evidence="3" id="KW-1185">Reference proteome</keyword>
<evidence type="ECO:0000256" key="1">
    <source>
        <dbReference type="SAM" id="MobiDB-lite"/>
    </source>
</evidence>
<name>A0ABU4T4G1_9PSEU</name>
<protein>
    <recommendedName>
        <fullName evidence="4">Lipoprotein</fullName>
    </recommendedName>
</protein>
<evidence type="ECO:0000313" key="3">
    <source>
        <dbReference type="Proteomes" id="UP001285521"/>
    </source>
</evidence>
<comment type="caution">
    <text evidence="2">The sequence shown here is derived from an EMBL/GenBank/DDBJ whole genome shotgun (WGS) entry which is preliminary data.</text>
</comment>
<evidence type="ECO:0008006" key="4">
    <source>
        <dbReference type="Google" id="ProtNLM"/>
    </source>
</evidence>
<evidence type="ECO:0000313" key="2">
    <source>
        <dbReference type="EMBL" id="MDX8033061.1"/>
    </source>
</evidence>
<organism evidence="2 3">
    <name type="scientific">Lentzea miocenica</name>
    <dbReference type="NCBI Taxonomy" id="3095431"/>
    <lineage>
        <taxon>Bacteria</taxon>
        <taxon>Bacillati</taxon>
        <taxon>Actinomycetota</taxon>
        <taxon>Actinomycetes</taxon>
        <taxon>Pseudonocardiales</taxon>
        <taxon>Pseudonocardiaceae</taxon>
        <taxon>Lentzea</taxon>
    </lineage>
</organism>
<proteinExistence type="predicted"/>
<gene>
    <name evidence="2" type="ORF">SK803_22825</name>
</gene>
<sequence length="232" mass="25311">MNNKVVSAIALVIIGAVLFGLCQRARAPGVNVRIPFAGTPAEQWQDGEKGIGVPNADPLYERVRQALIASRTDPVMISEHRPDRFLTMLAPDVRDEVARDLPGWTTRLKTGTKLLGIKVSGQMTLGEKNGYPAVLTDYVFAYAFEPPDPAELTNQMEMVAASRQQVTFTVTPEGLWPSDAMGFQYSIACRAARDGFLAPQFTEPAEPGGGVAKDDRKYFSTDGRMPSENTCD</sequence>
<feature type="region of interest" description="Disordered" evidence="1">
    <location>
        <begin position="201"/>
        <end position="232"/>
    </location>
</feature>
<reference evidence="2 3" key="1">
    <citation type="submission" date="2023-11" db="EMBL/GenBank/DDBJ databases">
        <title>Lentzea sokolovensis, sp. nov., Lentzea kristufkii, sp. nov., and Lentzea miocenensis, sp. nov., rare actinobacteria from Sokolov Coal Basin, Miocene lacustrine sediment, Czech Republic.</title>
        <authorList>
            <person name="Lara A."/>
            <person name="Kotroba L."/>
            <person name="Nouioui I."/>
            <person name="Neumann-Schaal M."/>
            <person name="Mast Y."/>
            <person name="Chronakova A."/>
        </authorList>
    </citation>
    <scope>NUCLEOTIDE SEQUENCE [LARGE SCALE GENOMIC DNA]</scope>
    <source>
        <strain evidence="2 3">BCCO 10_0856</strain>
    </source>
</reference>
<dbReference type="RefSeq" id="WP_319968086.1">
    <property type="nucleotide sequence ID" value="NZ_JAXAVW010000018.1"/>
</dbReference>
<dbReference type="Proteomes" id="UP001285521">
    <property type="component" value="Unassembled WGS sequence"/>
</dbReference>
<accession>A0ABU4T4G1</accession>
<dbReference type="EMBL" id="JAXAVW010000018">
    <property type="protein sequence ID" value="MDX8033061.1"/>
    <property type="molecule type" value="Genomic_DNA"/>
</dbReference>